<dbReference type="EMBL" id="BAABRN010000136">
    <property type="protein sequence ID" value="GAA5504488.1"/>
    <property type="molecule type" value="Genomic_DNA"/>
</dbReference>
<dbReference type="Proteomes" id="UP001458946">
    <property type="component" value="Unassembled WGS sequence"/>
</dbReference>
<proteinExistence type="predicted"/>
<evidence type="ECO:0000313" key="1">
    <source>
        <dbReference type="EMBL" id="GAA5504488.1"/>
    </source>
</evidence>
<reference evidence="1 2" key="1">
    <citation type="submission" date="2024-02" db="EMBL/GenBank/DDBJ databases">
        <title>Deinococcus xinjiangensis NBRC 107630.</title>
        <authorList>
            <person name="Ichikawa N."/>
            <person name="Katano-Makiyama Y."/>
            <person name="Hidaka K."/>
        </authorList>
    </citation>
    <scope>NUCLEOTIDE SEQUENCE [LARGE SCALE GENOMIC DNA]</scope>
    <source>
        <strain evidence="1 2">NBRC 107630</strain>
    </source>
</reference>
<gene>
    <name evidence="1" type="ORF">Dxin01_04263</name>
</gene>
<sequence length="227" mass="25267">MKQLNDFQALCTLGTVPKVYKPAPAQGDNANRGNRILLFYPLLWTTPNGQTQMITGSSISPLSNEIQEHLRPGEPILVTGALQKHEGKTRLRVRDIVRPVSKCKAIHVDTVQHAFYSLSGGYSDVCLRGIVGQDSQPKGDQYATFLHVPVEDNSTTMHIPLVTDVPLTNNQRVSIKHGEFVRLLNESEEEAYVFAQYRPASGQSHGTLEIVSRLTTPAIDVKERHMR</sequence>
<keyword evidence="2" id="KW-1185">Reference proteome</keyword>
<dbReference type="RefSeq" id="WP_353544442.1">
    <property type="nucleotide sequence ID" value="NZ_BAABRN010000136.1"/>
</dbReference>
<organism evidence="1 2">
    <name type="scientific">Deinococcus xinjiangensis</name>
    <dbReference type="NCBI Taxonomy" id="457454"/>
    <lineage>
        <taxon>Bacteria</taxon>
        <taxon>Thermotogati</taxon>
        <taxon>Deinococcota</taxon>
        <taxon>Deinococci</taxon>
        <taxon>Deinococcales</taxon>
        <taxon>Deinococcaceae</taxon>
        <taxon>Deinococcus</taxon>
    </lineage>
</organism>
<protein>
    <submittedName>
        <fullName evidence="1">Uncharacterized protein</fullName>
    </submittedName>
</protein>
<comment type="caution">
    <text evidence="1">The sequence shown here is derived from an EMBL/GenBank/DDBJ whole genome shotgun (WGS) entry which is preliminary data.</text>
</comment>
<evidence type="ECO:0000313" key="2">
    <source>
        <dbReference type="Proteomes" id="UP001458946"/>
    </source>
</evidence>
<name>A0ABP9VM60_9DEIO</name>
<accession>A0ABP9VM60</accession>